<keyword evidence="2" id="KW-1185">Reference proteome</keyword>
<proteinExistence type="predicted"/>
<dbReference type="Proteomes" id="UP001500724">
    <property type="component" value="Unassembled WGS sequence"/>
</dbReference>
<sequence>MPTRRELEMHEMWCGADTSGEPVWHVLTTDKTTTLCGVERDDEDSRRRHATDRHCFPCMKSFQAVMEASR</sequence>
<organism evidence="1 2">
    <name type="scientific">Streptomyces thermocarboxydovorans</name>
    <dbReference type="NCBI Taxonomy" id="59298"/>
    <lineage>
        <taxon>Bacteria</taxon>
        <taxon>Bacillati</taxon>
        <taxon>Actinomycetota</taxon>
        <taxon>Actinomycetes</taxon>
        <taxon>Kitasatosporales</taxon>
        <taxon>Streptomycetaceae</taxon>
        <taxon>Streptomyces</taxon>
    </lineage>
</organism>
<comment type="caution">
    <text evidence="1">The sequence shown here is derived from an EMBL/GenBank/DDBJ whole genome shotgun (WGS) entry which is preliminary data.</text>
</comment>
<evidence type="ECO:0000313" key="2">
    <source>
        <dbReference type="Proteomes" id="UP001500724"/>
    </source>
</evidence>
<evidence type="ECO:0000313" key="1">
    <source>
        <dbReference type="EMBL" id="GAA0643834.1"/>
    </source>
</evidence>
<accession>A0ABN1HF64</accession>
<dbReference type="EMBL" id="BAAAGU010000018">
    <property type="protein sequence ID" value="GAA0643834.1"/>
    <property type="molecule type" value="Genomic_DNA"/>
</dbReference>
<name>A0ABN1HF64_9ACTN</name>
<gene>
    <name evidence="1" type="ORF">GCM10009535_21480</name>
</gene>
<reference evidence="1 2" key="1">
    <citation type="journal article" date="2019" name="Int. J. Syst. Evol. Microbiol.">
        <title>The Global Catalogue of Microorganisms (GCM) 10K type strain sequencing project: providing services to taxonomists for standard genome sequencing and annotation.</title>
        <authorList>
            <consortium name="The Broad Institute Genomics Platform"/>
            <consortium name="The Broad Institute Genome Sequencing Center for Infectious Disease"/>
            <person name="Wu L."/>
            <person name="Ma J."/>
        </authorList>
    </citation>
    <scope>NUCLEOTIDE SEQUENCE [LARGE SCALE GENOMIC DNA]</scope>
    <source>
        <strain evidence="1 2">JCM 10367</strain>
    </source>
</reference>
<protein>
    <submittedName>
        <fullName evidence="1">Uncharacterized protein</fullName>
    </submittedName>
</protein>